<evidence type="ECO:0000313" key="8">
    <source>
        <dbReference type="EMBL" id="MBP2478514.1"/>
    </source>
</evidence>
<dbReference type="InterPro" id="IPR027379">
    <property type="entry name" value="CLS_N"/>
</dbReference>
<protein>
    <recommendedName>
        <fullName evidence="7">Cardiolipin synthase N-terminal domain-containing protein</fullName>
    </recommendedName>
</protein>
<name>A0ABS5APL9_9PSEU</name>
<evidence type="ECO:0000256" key="4">
    <source>
        <dbReference type="ARBA" id="ARBA00022989"/>
    </source>
</evidence>
<gene>
    <name evidence="8" type="ORF">JOF53_007386</name>
</gene>
<dbReference type="Proteomes" id="UP001519363">
    <property type="component" value="Unassembled WGS sequence"/>
</dbReference>
<evidence type="ECO:0000256" key="2">
    <source>
        <dbReference type="ARBA" id="ARBA00022475"/>
    </source>
</evidence>
<dbReference type="RefSeq" id="WP_086782703.1">
    <property type="nucleotide sequence ID" value="NZ_JAGIOO010000001.1"/>
</dbReference>
<dbReference type="Pfam" id="PF13396">
    <property type="entry name" value="PLDc_N"/>
    <property type="match status" value="1"/>
</dbReference>
<evidence type="ECO:0000256" key="3">
    <source>
        <dbReference type="ARBA" id="ARBA00022692"/>
    </source>
</evidence>
<sequence>MTHQRWSDLTRPQRLGLVVAATLQLGLAAAAWSDLHRRPAEAVRGPKRRWALLIGVNFVGPLAYFAFGRERSGTTHRRS</sequence>
<keyword evidence="9" id="KW-1185">Reference proteome</keyword>
<evidence type="ECO:0000259" key="7">
    <source>
        <dbReference type="Pfam" id="PF13396"/>
    </source>
</evidence>
<accession>A0ABS5APL9</accession>
<feature type="domain" description="Cardiolipin synthase N-terminal" evidence="7">
    <location>
        <begin position="28"/>
        <end position="69"/>
    </location>
</feature>
<organism evidence="8 9">
    <name type="scientific">Crossiella equi</name>
    <dbReference type="NCBI Taxonomy" id="130796"/>
    <lineage>
        <taxon>Bacteria</taxon>
        <taxon>Bacillati</taxon>
        <taxon>Actinomycetota</taxon>
        <taxon>Actinomycetes</taxon>
        <taxon>Pseudonocardiales</taxon>
        <taxon>Pseudonocardiaceae</taxon>
        <taxon>Crossiella</taxon>
    </lineage>
</organism>
<feature type="transmembrane region" description="Helical" evidence="6">
    <location>
        <begin position="50"/>
        <end position="68"/>
    </location>
</feature>
<evidence type="ECO:0000313" key="9">
    <source>
        <dbReference type="Proteomes" id="UP001519363"/>
    </source>
</evidence>
<evidence type="ECO:0000256" key="1">
    <source>
        <dbReference type="ARBA" id="ARBA00004651"/>
    </source>
</evidence>
<proteinExistence type="predicted"/>
<evidence type="ECO:0000256" key="6">
    <source>
        <dbReference type="SAM" id="Phobius"/>
    </source>
</evidence>
<keyword evidence="2" id="KW-1003">Cell membrane</keyword>
<comment type="caution">
    <text evidence="8">The sequence shown here is derived from an EMBL/GenBank/DDBJ whole genome shotgun (WGS) entry which is preliminary data.</text>
</comment>
<keyword evidence="4 6" id="KW-1133">Transmembrane helix</keyword>
<dbReference type="EMBL" id="JAGIOO010000001">
    <property type="protein sequence ID" value="MBP2478514.1"/>
    <property type="molecule type" value="Genomic_DNA"/>
</dbReference>
<comment type="subcellular location">
    <subcellularLocation>
        <location evidence="1">Cell membrane</location>
        <topology evidence="1">Multi-pass membrane protein</topology>
    </subcellularLocation>
</comment>
<keyword evidence="5 6" id="KW-0472">Membrane</keyword>
<evidence type="ECO:0000256" key="5">
    <source>
        <dbReference type="ARBA" id="ARBA00023136"/>
    </source>
</evidence>
<reference evidence="8 9" key="1">
    <citation type="submission" date="2021-03" db="EMBL/GenBank/DDBJ databases">
        <title>Sequencing the genomes of 1000 actinobacteria strains.</title>
        <authorList>
            <person name="Klenk H.-P."/>
        </authorList>
    </citation>
    <scope>NUCLEOTIDE SEQUENCE [LARGE SCALE GENOMIC DNA]</scope>
    <source>
        <strain evidence="8 9">DSM 44580</strain>
    </source>
</reference>
<keyword evidence="3 6" id="KW-0812">Transmembrane</keyword>